<proteinExistence type="predicted"/>
<dbReference type="InterPro" id="IPR043155">
    <property type="entry name" value="VPS33_dom3b"/>
</dbReference>
<evidence type="ECO:0000313" key="1">
    <source>
        <dbReference type="EMBL" id="VEL43299.1"/>
    </source>
</evidence>
<sequence length="131" mass="14169">MVLSGIRLLCLASQTHDGLPDELYWSFHGQVVHASGFNSVALLASLRKLKLLAPRSDFESSREAASGATGSNDVGARTIKNTGSSMADTAIAATKAITAAASKLTLRRRSTYKYRLDIHFKFISFLLDHSV</sequence>
<protein>
    <submittedName>
        <fullName evidence="1">Uncharacterized protein</fullName>
    </submittedName>
</protein>
<keyword evidence="2" id="KW-1185">Reference proteome</keyword>
<gene>
    <name evidence="1" type="ORF">PXEA_LOCUS36739</name>
</gene>
<dbReference type="Proteomes" id="UP000784294">
    <property type="component" value="Unassembled WGS sequence"/>
</dbReference>
<name>A0A448XRR0_9PLAT</name>
<evidence type="ECO:0000313" key="2">
    <source>
        <dbReference type="Proteomes" id="UP000784294"/>
    </source>
</evidence>
<dbReference type="AlphaFoldDB" id="A0A448XRR0"/>
<dbReference type="Gene3D" id="1.25.40.850">
    <property type="match status" value="1"/>
</dbReference>
<reference evidence="1" key="1">
    <citation type="submission" date="2018-11" db="EMBL/GenBank/DDBJ databases">
        <authorList>
            <consortium name="Pathogen Informatics"/>
        </authorList>
    </citation>
    <scope>NUCLEOTIDE SEQUENCE</scope>
</reference>
<comment type="caution">
    <text evidence="1">The sequence shown here is derived from an EMBL/GenBank/DDBJ whole genome shotgun (WGS) entry which is preliminary data.</text>
</comment>
<dbReference type="EMBL" id="CAAALY010280259">
    <property type="protein sequence ID" value="VEL43299.1"/>
    <property type="molecule type" value="Genomic_DNA"/>
</dbReference>
<organism evidence="1 2">
    <name type="scientific">Protopolystoma xenopodis</name>
    <dbReference type="NCBI Taxonomy" id="117903"/>
    <lineage>
        <taxon>Eukaryota</taxon>
        <taxon>Metazoa</taxon>
        <taxon>Spiralia</taxon>
        <taxon>Lophotrochozoa</taxon>
        <taxon>Platyhelminthes</taxon>
        <taxon>Monogenea</taxon>
        <taxon>Polyopisthocotylea</taxon>
        <taxon>Polystomatidea</taxon>
        <taxon>Polystomatidae</taxon>
        <taxon>Protopolystoma</taxon>
    </lineage>
</organism>
<accession>A0A448XRR0</accession>